<evidence type="ECO:0000313" key="1">
    <source>
        <dbReference type="EMBL" id="GEP55515.1"/>
    </source>
</evidence>
<organism evidence="1 2">
    <name type="scientific">Reyranella soli</name>
    <dbReference type="NCBI Taxonomy" id="1230389"/>
    <lineage>
        <taxon>Bacteria</taxon>
        <taxon>Pseudomonadati</taxon>
        <taxon>Pseudomonadota</taxon>
        <taxon>Alphaproteobacteria</taxon>
        <taxon>Hyphomicrobiales</taxon>
        <taxon>Reyranellaceae</taxon>
        <taxon>Reyranella</taxon>
    </lineage>
</organism>
<sequence>MIVYGGDYEHTLDVSSIRDGIELRYQVTPRNELFAKVLEAQEFDVCEFSLSNYMMMRARGADWLTAIPIFPSRGFRHSTFLVRKDDSAAQFSDLVGKRIGIDDYTMTAGVWGRGIVAEFHRLHWSQVEWFSSPRQRFAPPPAARVKIIDEDLEDALAGGRLDALLFPRTRDSLLPPSERRFRPLLKNWREAELEYYRSTGTYPISHTVVIPRAKISSCPSLPGTVIAAYEHSMTRAKQRRVGSTFLPWGDDNWTATMKIFGNDPMPHGSTAANQATVAKLQDYLLEQQLIGAHLPYADLFWRA</sequence>
<evidence type="ECO:0000313" key="2">
    <source>
        <dbReference type="Proteomes" id="UP000321058"/>
    </source>
</evidence>
<dbReference type="Proteomes" id="UP000321058">
    <property type="component" value="Unassembled WGS sequence"/>
</dbReference>
<evidence type="ECO:0008006" key="3">
    <source>
        <dbReference type="Google" id="ProtNLM"/>
    </source>
</evidence>
<keyword evidence="2" id="KW-1185">Reference proteome</keyword>
<gene>
    <name evidence="1" type="ORF">RSO01_26810</name>
</gene>
<reference evidence="1 2" key="1">
    <citation type="submission" date="2019-07" db="EMBL/GenBank/DDBJ databases">
        <title>Whole genome shotgun sequence of Reyranella soli NBRC 108950.</title>
        <authorList>
            <person name="Hosoyama A."/>
            <person name="Uohara A."/>
            <person name="Ohji S."/>
            <person name="Ichikawa N."/>
        </authorList>
    </citation>
    <scope>NUCLEOTIDE SEQUENCE [LARGE SCALE GENOMIC DNA]</scope>
    <source>
        <strain evidence="1 2">NBRC 108950</strain>
    </source>
</reference>
<dbReference type="OrthoDB" id="8689594at2"/>
<dbReference type="AlphaFoldDB" id="A0A512N948"/>
<protein>
    <recommendedName>
        <fullName evidence="3">4,5-dihydroxyphthalate decarboxylase</fullName>
    </recommendedName>
</protein>
<dbReference type="SUPFAM" id="SSF53850">
    <property type="entry name" value="Periplasmic binding protein-like II"/>
    <property type="match status" value="1"/>
</dbReference>
<name>A0A512N948_9HYPH</name>
<dbReference type="RefSeq" id="WP_147149600.1">
    <property type="nucleotide sequence ID" value="NZ_BKAJ01000038.1"/>
</dbReference>
<proteinExistence type="predicted"/>
<comment type="caution">
    <text evidence="1">The sequence shown here is derived from an EMBL/GenBank/DDBJ whole genome shotgun (WGS) entry which is preliminary data.</text>
</comment>
<accession>A0A512N948</accession>
<dbReference type="EMBL" id="BKAJ01000038">
    <property type="protein sequence ID" value="GEP55515.1"/>
    <property type="molecule type" value="Genomic_DNA"/>
</dbReference>